<dbReference type="AlphaFoldDB" id="A0A6I4P804"/>
<reference evidence="2 3" key="1">
    <citation type="submission" date="2019-12" db="EMBL/GenBank/DDBJ databases">
        <authorList>
            <person name="Kim Y.S."/>
        </authorList>
    </citation>
    <scope>NUCLEOTIDE SEQUENCE [LARGE SCALE GENOMIC DNA]</scope>
    <source>
        <strain evidence="2 3">MMS17-SY077</strain>
    </source>
</reference>
<keyword evidence="1" id="KW-0732">Signal</keyword>
<accession>A0A6I4P804</accession>
<keyword evidence="3" id="KW-1185">Reference proteome</keyword>
<feature type="signal peptide" evidence="1">
    <location>
        <begin position="1"/>
        <end position="33"/>
    </location>
</feature>
<comment type="caution">
    <text evidence="2">The sequence shown here is derived from an EMBL/GenBank/DDBJ whole genome shotgun (WGS) entry which is preliminary data.</text>
</comment>
<evidence type="ECO:0000256" key="1">
    <source>
        <dbReference type="SAM" id="SignalP"/>
    </source>
</evidence>
<feature type="chain" id="PRO_5026005552" description="WxL domain-containing protein" evidence="1">
    <location>
        <begin position="34"/>
        <end position="206"/>
    </location>
</feature>
<evidence type="ECO:0000313" key="2">
    <source>
        <dbReference type="EMBL" id="MWC00075.1"/>
    </source>
</evidence>
<sequence>MQKHISPRLAARVGIAALGVGILAAVGTGAAVADENIDVSVEIEPGTDPGALSLTVANNSVALAEAAPTVTDRVFTGTLPTVTVTDTRPAGTITDPAVEWYVMGSITDFSGDAGQPVIRSSDSFGWAPSVLSGAAGVGAGEVVEPGEGGFEADSHELLYETYTPGAPSQPGVWTANAELTLEAPLDVEPGRYGATLTLSLFEDDGN</sequence>
<organism evidence="2 3">
    <name type="scientific">Agromyces seonyuensis</name>
    <dbReference type="NCBI Taxonomy" id="2662446"/>
    <lineage>
        <taxon>Bacteria</taxon>
        <taxon>Bacillati</taxon>
        <taxon>Actinomycetota</taxon>
        <taxon>Actinomycetes</taxon>
        <taxon>Micrococcales</taxon>
        <taxon>Microbacteriaceae</taxon>
        <taxon>Agromyces</taxon>
    </lineage>
</organism>
<name>A0A6I4P804_9MICO</name>
<proteinExistence type="predicted"/>
<dbReference type="Proteomes" id="UP000438182">
    <property type="component" value="Unassembled WGS sequence"/>
</dbReference>
<evidence type="ECO:0008006" key="4">
    <source>
        <dbReference type="Google" id="ProtNLM"/>
    </source>
</evidence>
<gene>
    <name evidence="2" type="ORF">GB864_16130</name>
</gene>
<evidence type="ECO:0000313" key="3">
    <source>
        <dbReference type="Proteomes" id="UP000438182"/>
    </source>
</evidence>
<dbReference type="EMBL" id="WSTA01000099">
    <property type="protein sequence ID" value="MWC00075.1"/>
    <property type="molecule type" value="Genomic_DNA"/>
</dbReference>
<protein>
    <recommendedName>
        <fullName evidence="4">WxL domain-containing protein</fullName>
    </recommendedName>
</protein>
<dbReference type="RefSeq" id="WP_160426725.1">
    <property type="nucleotide sequence ID" value="NZ_WSTA01000099.1"/>
</dbReference>